<dbReference type="EMBL" id="GBRH01209038">
    <property type="protein sequence ID" value="JAD88857.1"/>
    <property type="molecule type" value="Transcribed_RNA"/>
</dbReference>
<reference evidence="1" key="2">
    <citation type="journal article" date="2015" name="Data Brief">
        <title>Shoot transcriptome of the giant reed, Arundo donax.</title>
        <authorList>
            <person name="Barrero R.A."/>
            <person name="Guerrero F.D."/>
            <person name="Moolhuijzen P."/>
            <person name="Goolsby J.A."/>
            <person name="Tidwell J."/>
            <person name="Bellgard S.E."/>
            <person name="Bellgard M.I."/>
        </authorList>
    </citation>
    <scope>NUCLEOTIDE SEQUENCE</scope>
    <source>
        <tissue evidence="1">Shoot tissue taken approximately 20 cm above the soil surface</tissue>
    </source>
</reference>
<dbReference type="AlphaFoldDB" id="A0A0A9DYL9"/>
<evidence type="ECO:0000313" key="1">
    <source>
        <dbReference type="EMBL" id="JAD88857.1"/>
    </source>
</evidence>
<proteinExistence type="predicted"/>
<reference evidence="1" key="1">
    <citation type="submission" date="2014-09" db="EMBL/GenBank/DDBJ databases">
        <authorList>
            <person name="Magalhaes I.L.F."/>
            <person name="Oliveira U."/>
            <person name="Santos F.R."/>
            <person name="Vidigal T.H.D.A."/>
            <person name="Brescovit A.D."/>
            <person name="Santos A.J."/>
        </authorList>
    </citation>
    <scope>NUCLEOTIDE SEQUENCE</scope>
    <source>
        <tissue evidence="1">Shoot tissue taken approximately 20 cm above the soil surface</tissue>
    </source>
</reference>
<name>A0A0A9DYL9_ARUDO</name>
<accession>A0A0A9DYL9</accession>
<protein>
    <submittedName>
        <fullName evidence="1">Uncharacterized protein</fullName>
    </submittedName>
</protein>
<organism evidence="1">
    <name type="scientific">Arundo donax</name>
    <name type="common">Giant reed</name>
    <name type="synonym">Donax arundinaceus</name>
    <dbReference type="NCBI Taxonomy" id="35708"/>
    <lineage>
        <taxon>Eukaryota</taxon>
        <taxon>Viridiplantae</taxon>
        <taxon>Streptophyta</taxon>
        <taxon>Embryophyta</taxon>
        <taxon>Tracheophyta</taxon>
        <taxon>Spermatophyta</taxon>
        <taxon>Magnoliopsida</taxon>
        <taxon>Liliopsida</taxon>
        <taxon>Poales</taxon>
        <taxon>Poaceae</taxon>
        <taxon>PACMAD clade</taxon>
        <taxon>Arundinoideae</taxon>
        <taxon>Arundineae</taxon>
        <taxon>Arundo</taxon>
    </lineage>
</organism>
<sequence>MTSPSLAQILIQSHQHPEQICRNHVQEEILDIKPKSHHLESMSIGL</sequence>